<reference evidence="1" key="1">
    <citation type="submission" date="2014-09" db="EMBL/GenBank/DDBJ databases">
        <authorList>
            <person name="Magalhaes I.L.F."/>
            <person name="Oliveira U."/>
            <person name="Santos F.R."/>
            <person name="Vidigal T.H.D.A."/>
            <person name="Brescovit A.D."/>
            <person name="Santos A.J."/>
        </authorList>
    </citation>
    <scope>NUCLEOTIDE SEQUENCE</scope>
    <source>
        <tissue evidence="1">Shoot tissue taken approximately 20 cm above the soil surface</tissue>
    </source>
</reference>
<name>A0A0A9GND4_ARUDO</name>
<sequence>MADTQDRAMMCTAKWSQGYMLTLEVQRVNWIKIVQAVMRINISTKWTFPLLCTLSFIEKIHK</sequence>
<evidence type="ECO:0000313" key="1">
    <source>
        <dbReference type="EMBL" id="JAE26605.1"/>
    </source>
</evidence>
<reference evidence="1" key="2">
    <citation type="journal article" date="2015" name="Data Brief">
        <title>Shoot transcriptome of the giant reed, Arundo donax.</title>
        <authorList>
            <person name="Barrero R.A."/>
            <person name="Guerrero F.D."/>
            <person name="Moolhuijzen P."/>
            <person name="Goolsby J.A."/>
            <person name="Tidwell J."/>
            <person name="Bellgard S.E."/>
            <person name="Bellgard M.I."/>
        </authorList>
    </citation>
    <scope>NUCLEOTIDE SEQUENCE</scope>
    <source>
        <tissue evidence="1">Shoot tissue taken approximately 20 cm above the soil surface</tissue>
    </source>
</reference>
<dbReference type="AlphaFoldDB" id="A0A0A9GND4"/>
<accession>A0A0A9GND4</accession>
<organism evidence="1">
    <name type="scientific">Arundo donax</name>
    <name type="common">Giant reed</name>
    <name type="synonym">Donax arundinaceus</name>
    <dbReference type="NCBI Taxonomy" id="35708"/>
    <lineage>
        <taxon>Eukaryota</taxon>
        <taxon>Viridiplantae</taxon>
        <taxon>Streptophyta</taxon>
        <taxon>Embryophyta</taxon>
        <taxon>Tracheophyta</taxon>
        <taxon>Spermatophyta</taxon>
        <taxon>Magnoliopsida</taxon>
        <taxon>Liliopsida</taxon>
        <taxon>Poales</taxon>
        <taxon>Poaceae</taxon>
        <taxon>PACMAD clade</taxon>
        <taxon>Arundinoideae</taxon>
        <taxon>Arundineae</taxon>
        <taxon>Arundo</taxon>
    </lineage>
</organism>
<dbReference type="EMBL" id="GBRH01171291">
    <property type="protein sequence ID" value="JAE26605.1"/>
    <property type="molecule type" value="Transcribed_RNA"/>
</dbReference>
<protein>
    <submittedName>
        <fullName evidence="1">Uncharacterized protein</fullName>
    </submittedName>
</protein>
<proteinExistence type="predicted"/>